<dbReference type="InterPro" id="IPR036415">
    <property type="entry name" value="Lamin_tail_dom_sf"/>
</dbReference>
<comment type="caution">
    <text evidence="3">The sequence shown here is derived from an EMBL/GenBank/DDBJ whole genome shotgun (WGS) entry which is preliminary data.</text>
</comment>
<keyword evidence="4" id="KW-1185">Reference proteome</keyword>
<dbReference type="NCBIfam" id="NF041940">
    <property type="entry name" value="choice_anch_X"/>
    <property type="match status" value="1"/>
</dbReference>
<dbReference type="SUPFAM" id="SSF74853">
    <property type="entry name" value="Lamin A/C globular tail domain"/>
    <property type="match status" value="1"/>
</dbReference>
<dbReference type="Gene3D" id="2.60.120.200">
    <property type="match status" value="1"/>
</dbReference>
<feature type="domain" description="LTD" evidence="2">
    <location>
        <begin position="1598"/>
        <end position="1760"/>
    </location>
</feature>
<feature type="compositionally biased region" description="Polar residues" evidence="1">
    <location>
        <begin position="1765"/>
        <end position="1778"/>
    </location>
</feature>
<dbReference type="SUPFAM" id="SSF49785">
    <property type="entry name" value="Galactose-binding domain-like"/>
    <property type="match status" value="1"/>
</dbReference>
<evidence type="ECO:0000256" key="1">
    <source>
        <dbReference type="SAM" id="MobiDB-lite"/>
    </source>
</evidence>
<dbReference type="Gene3D" id="2.60.40.10">
    <property type="entry name" value="Immunoglobulins"/>
    <property type="match status" value="1"/>
</dbReference>
<dbReference type="Gene3D" id="2.60.40.3440">
    <property type="match status" value="1"/>
</dbReference>
<dbReference type="InterPro" id="IPR008979">
    <property type="entry name" value="Galactose-bd-like_sf"/>
</dbReference>
<dbReference type="Gene3D" id="2.60.40.1260">
    <property type="entry name" value="Lamin Tail domain"/>
    <property type="match status" value="1"/>
</dbReference>
<dbReference type="InterPro" id="IPR001322">
    <property type="entry name" value="Lamin_tail_dom"/>
</dbReference>
<dbReference type="Pfam" id="PF08757">
    <property type="entry name" value="CotH"/>
    <property type="match status" value="1"/>
</dbReference>
<sequence length="1911" mass="206582">MTSPEKPTVAGLLAAVLVLSCTLRGDELVTLDASSLAVGSVSSWSNAGSLGGSFSQDSNFRRPSVEDINGVRGVSFDGNNDYLTGPDAPAAITGNGSWTVIAWVYNPSVGQEDTVVGWGRRDGPDKSNAGFFHGYHDTWGAFGGWGAGDVGWSNTEIEGAWTCATYVYDSAQGLFSCYTDGHLATAKTLGSLSIWSVDSSGDPLPIRLAAQSSSDGGVTSTNGSLSIARLRVYDAPMDAGQVAQQFAGEAGDFGLSSFFILSFGSSAPQIYAGQSVDLSWETVGATSVSLSPGVDVSGGSPVTVSPTETTTYTLTASNGSGELTSEVTVTVLPGVPEAQAGNLQVEQDGSASVTLAASDPNDPIGSLTWEIVGQPVHGSLSGTAPDLLYTPHAGYSGSDSFSFRVSDGTNLSNIATVSILVDPPPAAPSAVAVSEASFSTASVAGSFIGHLTTTDPNYGDTHTFELVAGAGDTDNARFSIAGNQLLAQGSFAGQDGSTFSIRVRVTDAGGLAYEQAIEITAVELPQSVVINEIHYDPDNNARTEFVELYNPTEEAIDLSGWQFTSGIDYTFPAFSQIEPGGYVVVAMDLAVFESQFGFTPFGPFDGKLSGDGEEVQLRDHLGQEIDSVDYGSTFPWPIGAGGSGSSMELIHPSLDNDLAGSWRSSGATGSYPELTYIATDSGGWSWRRGDSEASSPVDAWRLKGFTEDGTWTGYQSPIGYGLISSAAGTLNLNTVISGMRYNYSSIFLRKTFTIAPGEIPSQLALRFSKDDGVLIWINGTLVAERNMNTTGPSYDTFAASDSDTEGLWYDVAIANAATFLQEGENTVAVQVFNGTLGSSDLGFDMELVRPAGANSVQPTPGARNSVYSTTPPPQIRQVDHSPQQPKGGEPITITAKATDPQGIGELRLLYQIVAPGNYIPARFPRTVSEVLADPNGERPENPDFEDPANWTTMIMSDDGSDGDAVAGDGVFTAVIPGQVHRTLVRYRVEAEDLPGASVRVPYADDEALNFACFVYDGVPDFVASATSIEGAGKVWPKDLLTSIPVYHWIIRHEDMMTLQAYNSWEQFPNTGDDNVLAARRSEEWEGAFVYDGVVYDHVRTRLRGGNSRYGDNIGRYSNGKRHYKFRFNRGHYFQARDENGNLYPAKRKRLAFNRMYENKGTNGWGMPEEIGATLWRTFGVPAAYTDWIHFRVIDGSDEAPNQYDGDFWGLSQIVEEYESGFLENRDMVKGNLYKMSDWIWDSERQRRYQSPDMVSDGSEFNNIRDNLHGAQNAAWLQQYVNYDKWYHYSAVAEGIRHYDLFPYINEDYRHAMKNLAWYFEPTGSDPARGLCWFLPYDWDASFGPNWNNGWEHANNALYGWDMSVASAPAGASYVDKPDMKIEHRNVLREFRDLIWQPDQLLGLMNDRTEVIREFQKADIDRWRHAPIGSGTENDDPLTLIPSLGSYNKLQDMEDFAFNGWYGSTGPSVPNGRGAYLDSLADSADASLLPVKPTVSYTGAPGHPINGLTFQTGPFSDPQGSSTFGAMEWRVGEIEDPAAPAWEAKNDFIMEYTPVWLSGELTSFDSTLSVPAGALKPGHTYRARVRMKDNTGRWSHWSAPYEFTTTVADDLDDLQQNLMITEVMYNPAGPPPASGEEQDFEYVELQNISSTLTLDLTNVRFTKGADFDFAGSAITSLAPGEHVLVVKSLAAFEERYGTGLPVAGEWDPTQNLSNGGEQIKLSYGAGVTIHDFEYDDKAPWPTEPDGDGPAMVLVDPYSAPDHSLPESWTSAPGSPGTSGAQPDLFGDWLAQQGASDPNADAVPGLSWLMLYALGGDLLTDPLAALPTAGFLNDTDGEHLSLSFRRRSDATQLSYEVETSTDLVGWQTGPGVVETVGTPVDNGDGTVTETVRVVNPAAGEDERFIRLRVILNE</sequence>
<feature type="domain" description="LTD" evidence="2">
    <location>
        <begin position="513"/>
        <end position="632"/>
    </location>
</feature>
<dbReference type="EMBL" id="BAABRI010000023">
    <property type="protein sequence ID" value="GAA5484280.1"/>
    <property type="molecule type" value="Genomic_DNA"/>
</dbReference>
<dbReference type="Pfam" id="PF00932">
    <property type="entry name" value="LTD"/>
    <property type="match status" value="2"/>
</dbReference>
<name>A0ABP9URX3_9BACT</name>
<dbReference type="InterPro" id="IPR036116">
    <property type="entry name" value="FN3_sf"/>
</dbReference>
<evidence type="ECO:0000259" key="2">
    <source>
        <dbReference type="PROSITE" id="PS51841"/>
    </source>
</evidence>
<dbReference type="PROSITE" id="PS51841">
    <property type="entry name" value="LTD"/>
    <property type="match status" value="2"/>
</dbReference>
<evidence type="ECO:0000313" key="3">
    <source>
        <dbReference type="EMBL" id="GAA5484280.1"/>
    </source>
</evidence>
<dbReference type="InterPro" id="IPR013320">
    <property type="entry name" value="ConA-like_dom_sf"/>
</dbReference>
<evidence type="ECO:0000313" key="4">
    <source>
        <dbReference type="Proteomes" id="UP001476282"/>
    </source>
</evidence>
<gene>
    <name evidence="3" type="ORF">Hsar01_03522</name>
</gene>
<dbReference type="Proteomes" id="UP001476282">
    <property type="component" value="Unassembled WGS sequence"/>
</dbReference>
<proteinExistence type="predicted"/>
<dbReference type="InterPro" id="IPR013783">
    <property type="entry name" value="Ig-like_fold"/>
</dbReference>
<dbReference type="SUPFAM" id="SSF49899">
    <property type="entry name" value="Concanavalin A-like lectins/glucanases"/>
    <property type="match status" value="1"/>
</dbReference>
<dbReference type="InterPro" id="IPR014867">
    <property type="entry name" value="Spore_coat_CotH_CotH2/3/7"/>
</dbReference>
<reference evidence="3 4" key="1">
    <citation type="submission" date="2024-02" db="EMBL/GenBank/DDBJ databases">
        <title>Haloferula sargassicola NBRC 104335.</title>
        <authorList>
            <person name="Ichikawa N."/>
            <person name="Katano-Makiyama Y."/>
            <person name="Hidaka K."/>
        </authorList>
    </citation>
    <scope>NUCLEOTIDE SEQUENCE [LARGE SCALE GENOMIC DNA]</scope>
    <source>
        <strain evidence="3 4">NBRC 104335</strain>
    </source>
</reference>
<accession>A0ABP9URX3</accession>
<dbReference type="Gene3D" id="2.60.120.260">
    <property type="entry name" value="Galactose-binding domain-like"/>
    <property type="match status" value="1"/>
</dbReference>
<protein>
    <recommendedName>
        <fullName evidence="2">LTD domain-containing protein</fullName>
    </recommendedName>
</protein>
<dbReference type="SUPFAM" id="SSF49265">
    <property type="entry name" value="Fibronectin type III"/>
    <property type="match status" value="1"/>
</dbReference>
<feature type="region of interest" description="Disordered" evidence="1">
    <location>
        <begin position="1759"/>
        <end position="1778"/>
    </location>
</feature>
<organism evidence="3 4">
    <name type="scientific">Haloferula sargassicola</name>
    <dbReference type="NCBI Taxonomy" id="490096"/>
    <lineage>
        <taxon>Bacteria</taxon>
        <taxon>Pseudomonadati</taxon>
        <taxon>Verrucomicrobiota</taxon>
        <taxon>Verrucomicrobiia</taxon>
        <taxon>Verrucomicrobiales</taxon>
        <taxon>Verrucomicrobiaceae</taxon>
        <taxon>Haloferula</taxon>
    </lineage>
</organism>
<dbReference type="Pfam" id="PF17963">
    <property type="entry name" value="Big_9"/>
    <property type="match status" value="1"/>
</dbReference>
<dbReference type="PROSITE" id="PS51257">
    <property type="entry name" value="PROKAR_LIPOPROTEIN"/>
    <property type="match status" value="1"/>
</dbReference>